<dbReference type="AlphaFoldDB" id="A0A3P3QGM6"/>
<sequence length="376" mass="42331">MRPMSVCLLLCSALLSGSLYAQEHNSSLKQAYSKHFSIGTALSASQIQGKEPGTLDLVRQQFNAVTAENVMKWEIIQPVEGQFNFTAADAMIEFAEANNIKVIGHVLLWHEQTPAWVFQDAKGQPASKELVLSRLKNHINTVMGRYKGRIHGWDAVNEALNEDGTLRQSNWYKALGEDYIATVFELAHQADPKAELYYNDFNLFKPEKRAGVLKLVAALKAQNVPIHGIGEQGHYSLDYPELQQVEDSIVAFKNTGLNLVITELDISVLPFPEPEKIGADISLNMQLKQEFNPYADGLPKAVSDLLSQKYLLLFELFLRHSDAIERVTLWGVNDNQSWRNNWPMKGRTDYPLLFDRKNQPKEVVPALIKLAEKAGK</sequence>
<evidence type="ECO:0000256" key="2">
    <source>
        <dbReference type="ARBA" id="ARBA00023277"/>
    </source>
</evidence>
<dbReference type="InterPro" id="IPR044846">
    <property type="entry name" value="GH10"/>
</dbReference>
<feature type="signal peptide" evidence="6">
    <location>
        <begin position="1"/>
        <end position="21"/>
    </location>
</feature>
<dbReference type="SMART" id="SM00633">
    <property type="entry name" value="Glyco_10"/>
    <property type="match status" value="1"/>
</dbReference>
<dbReference type="GO" id="GO:0045493">
    <property type="term" value="P:xylan catabolic process"/>
    <property type="evidence" value="ECO:0007669"/>
    <property type="project" value="UniProtKB-KW"/>
</dbReference>
<keyword evidence="6" id="KW-0732">Signal</keyword>
<dbReference type="RefSeq" id="WP_125060934.1">
    <property type="nucleotide sequence ID" value="NZ_RRCF01000003.1"/>
</dbReference>
<evidence type="ECO:0000256" key="4">
    <source>
        <dbReference type="ARBA" id="ARBA00023326"/>
    </source>
</evidence>
<keyword evidence="3 5" id="KW-0326">Glycosidase</keyword>
<keyword evidence="8" id="KW-0858">Xylan degradation</keyword>
<evidence type="ECO:0000256" key="6">
    <source>
        <dbReference type="SAM" id="SignalP"/>
    </source>
</evidence>
<dbReference type="OrthoDB" id="9815836at2"/>
<dbReference type="PRINTS" id="PR00134">
    <property type="entry name" value="GLHYDRLASE10"/>
</dbReference>
<dbReference type="InterPro" id="IPR001000">
    <property type="entry name" value="GH10_dom"/>
</dbReference>
<dbReference type="Pfam" id="PF00331">
    <property type="entry name" value="Glyco_hydro_10"/>
    <property type="match status" value="1"/>
</dbReference>
<dbReference type="Proteomes" id="UP000276260">
    <property type="component" value="Unassembled WGS sequence"/>
</dbReference>
<keyword evidence="4 5" id="KW-0624">Polysaccharide degradation</keyword>
<organism evidence="8 9">
    <name type="scientific">Rheinheimera mesophila</name>
    <dbReference type="NCBI Taxonomy" id="1547515"/>
    <lineage>
        <taxon>Bacteria</taxon>
        <taxon>Pseudomonadati</taxon>
        <taxon>Pseudomonadota</taxon>
        <taxon>Gammaproteobacteria</taxon>
        <taxon>Chromatiales</taxon>
        <taxon>Chromatiaceae</taxon>
        <taxon>Rheinheimera</taxon>
    </lineage>
</organism>
<dbReference type="PROSITE" id="PS51760">
    <property type="entry name" value="GH10_2"/>
    <property type="match status" value="1"/>
</dbReference>
<evidence type="ECO:0000259" key="7">
    <source>
        <dbReference type="PROSITE" id="PS51760"/>
    </source>
</evidence>
<evidence type="ECO:0000256" key="5">
    <source>
        <dbReference type="RuleBase" id="RU361174"/>
    </source>
</evidence>
<evidence type="ECO:0000313" key="8">
    <source>
        <dbReference type="EMBL" id="RRJ20278.1"/>
    </source>
</evidence>
<evidence type="ECO:0000256" key="1">
    <source>
        <dbReference type="ARBA" id="ARBA00022801"/>
    </source>
</evidence>
<dbReference type="SUPFAM" id="SSF51445">
    <property type="entry name" value="(Trans)glycosidases"/>
    <property type="match status" value="1"/>
</dbReference>
<comment type="similarity">
    <text evidence="5">Belongs to the glycosyl hydrolase 10 (cellulase F) family.</text>
</comment>
<keyword evidence="1 5" id="KW-0378">Hydrolase</keyword>
<evidence type="ECO:0000256" key="3">
    <source>
        <dbReference type="ARBA" id="ARBA00023295"/>
    </source>
</evidence>
<feature type="domain" description="GH10" evidence="7">
    <location>
        <begin position="22"/>
        <end position="370"/>
    </location>
</feature>
<dbReference type="EC" id="3.2.1.8" evidence="5"/>
<evidence type="ECO:0000313" key="9">
    <source>
        <dbReference type="Proteomes" id="UP000276260"/>
    </source>
</evidence>
<reference evidence="8 9" key="1">
    <citation type="submission" date="2018-11" db="EMBL/GenBank/DDBJ databases">
        <title>Draft genome analysis of Rheinheimera mesophila isolated from an industrial waste site.</title>
        <authorList>
            <person name="Yu Q."/>
            <person name="Qi Y."/>
            <person name="Zhang H."/>
            <person name="Lu Y."/>
            <person name="Pu J."/>
        </authorList>
    </citation>
    <scope>NUCLEOTIDE SEQUENCE [LARGE SCALE GENOMIC DNA]</scope>
    <source>
        <strain evidence="8 9">IITR13</strain>
    </source>
</reference>
<accession>A0A3P3QGM6</accession>
<dbReference type="PANTHER" id="PTHR31490:SF90">
    <property type="entry name" value="ENDO-1,4-BETA-XYLANASE A"/>
    <property type="match status" value="1"/>
</dbReference>
<keyword evidence="9" id="KW-1185">Reference proteome</keyword>
<name>A0A3P3QGM6_9GAMM</name>
<keyword evidence="2 5" id="KW-0119">Carbohydrate metabolism</keyword>
<dbReference type="GO" id="GO:0031176">
    <property type="term" value="F:endo-1,4-beta-xylanase activity"/>
    <property type="evidence" value="ECO:0007669"/>
    <property type="project" value="UniProtKB-EC"/>
</dbReference>
<proteinExistence type="inferred from homology"/>
<dbReference type="InterPro" id="IPR017853">
    <property type="entry name" value="GH"/>
</dbReference>
<dbReference type="Gene3D" id="3.20.20.80">
    <property type="entry name" value="Glycosidases"/>
    <property type="match status" value="1"/>
</dbReference>
<feature type="chain" id="PRO_5018285856" description="Beta-xylanase" evidence="6">
    <location>
        <begin position="22"/>
        <end position="376"/>
    </location>
</feature>
<protein>
    <recommendedName>
        <fullName evidence="5">Beta-xylanase</fullName>
        <ecNumber evidence="5">3.2.1.8</ecNumber>
    </recommendedName>
</protein>
<dbReference type="PANTHER" id="PTHR31490">
    <property type="entry name" value="GLYCOSYL HYDROLASE"/>
    <property type="match status" value="1"/>
</dbReference>
<comment type="catalytic activity">
    <reaction evidence="5">
        <text>Endohydrolysis of (1-&gt;4)-beta-D-xylosidic linkages in xylans.</text>
        <dbReference type="EC" id="3.2.1.8"/>
    </reaction>
</comment>
<dbReference type="EMBL" id="RRCF01000003">
    <property type="protein sequence ID" value="RRJ20278.1"/>
    <property type="molecule type" value="Genomic_DNA"/>
</dbReference>
<comment type="caution">
    <text evidence="8">The sequence shown here is derived from an EMBL/GenBank/DDBJ whole genome shotgun (WGS) entry which is preliminary data.</text>
</comment>
<gene>
    <name evidence="8" type="ORF">EIK76_12185</name>
</gene>